<sequence>MKLKIDLKFLGVVAVFLFYGLTSIAQHRDVSESLKDFKELKTFNGIEVQVIPSKENRIEITGHSKHEVKFEVVENRLEVKLSLNNLWSKDDTRIKVYGKSVEIIDANQGSLVEVSGQLKGEELTFRAQEGANIRAEVNASKIVSKAVTGGKIYLEGKAESQQVDLNTGGYYYGKDLRTKETIAKAGTAAKGEIYATQYVRATATLGGTIEIFGRPEEVEQKTSLGGRIL</sequence>
<dbReference type="RefSeq" id="WP_097055141.1">
    <property type="nucleotide sequence ID" value="NZ_OCMF01000001.1"/>
</dbReference>
<reference evidence="3" key="1">
    <citation type="submission" date="2017-09" db="EMBL/GenBank/DDBJ databases">
        <authorList>
            <person name="Varghese N."/>
            <person name="Submissions S."/>
        </authorList>
    </citation>
    <scope>NUCLEOTIDE SEQUENCE [LARGE SCALE GENOMIC DNA]</scope>
    <source>
        <strain evidence="3">CGMCC 1.12641</strain>
    </source>
</reference>
<organism evidence="2 3">
    <name type="scientific">Salinimicrobium sediminis</name>
    <dbReference type="NCBI Taxonomy" id="1343891"/>
    <lineage>
        <taxon>Bacteria</taxon>
        <taxon>Pseudomonadati</taxon>
        <taxon>Bacteroidota</taxon>
        <taxon>Flavobacteriia</taxon>
        <taxon>Flavobacteriales</taxon>
        <taxon>Flavobacteriaceae</taxon>
        <taxon>Salinimicrobium</taxon>
    </lineage>
</organism>
<protein>
    <submittedName>
        <fullName evidence="2">Auto-transporter adhesin, head GIN domain</fullName>
    </submittedName>
</protein>
<gene>
    <name evidence="2" type="ORF">SAMN06296241_0930</name>
</gene>
<dbReference type="Pfam" id="PF10988">
    <property type="entry name" value="DUF2807"/>
    <property type="match status" value="1"/>
</dbReference>
<evidence type="ECO:0000313" key="3">
    <source>
        <dbReference type="Proteomes" id="UP000219193"/>
    </source>
</evidence>
<dbReference type="Gene3D" id="2.160.20.120">
    <property type="match status" value="1"/>
</dbReference>
<evidence type="ECO:0000259" key="1">
    <source>
        <dbReference type="Pfam" id="PF10988"/>
    </source>
</evidence>
<dbReference type="InterPro" id="IPR021255">
    <property type="entry name" value="DUF2807"/>
</dbReference>
<feature type="domain" description="Putative auto-transporter adhesin head GIN" evidence="1">
    <location>
        <begin position="36"/>
        <end position="215"/>
    </location>
</feature>
<name>A0A285X239_9FLAO</name>
<accession>A0A285X239</accession>
<evidence type="ECO:0000313" key="2">
    <source>
        <dbReference type="EMBL" id="SOC79407.1"/>
    </source>
</evidence>
<keyword evidence="3" id="KW-1185">Reference proteome</keyword>
<dbReference type="AlphaFoldDB" id="A0A285X239"/>
<dbReference type="EMBL" id="OCMF01000001">
    <property type="protein sequence ID" value="SOC79407.1"/>
    <property type="molecule type" value="Genomic_DNA"/>
</dbReference>
<dbReference type="Proteomes" id="UP000219193">
    <property type="component" value="Unassembled WGS sequence"/>
</dbReference>
<proteinExistence type="predicted"/>
<dbReference type="OrthoDB" id="704821at2"/>